<dbReference type="EMBL" id="CP028923">
    <property type="protein sequence ID" value="QCK16647.1"/>
    <property type="molecule type" value="Genomic_DNA"/>
</dbReference>
<feature type="transmembrane region" description="Helical" evidence="1">
    <location>
        <begin position="135"/>
        <end position="153"/>
    </location>
</feature>
<evidence type="ECO:0008006" key="4">
    <source>
        <dbReference type="Google" id="ProtNLM"/>
    </source>
</evidence>
<name>A0A4D7JPT4_9BACT</name>
<feature type="transmembrane region" description="Helical" evidence="1">
    <location>
        <begin position="7"/>
        <end position="28"/>
    </location>
</feature>
<sequence length="201" mass="22680">MKTESPQWGITVGIILILLGLFGLFSNYSSLTNTESNFKNPRSANMSVKMDSLSNSSASSNRDKNSELINQGLDVPGLYDRNVHYNTAEQSEPSYLLMKWMRNFCLFGLALGVINIIAGLMLLKRHRWTVRIVEIVIILNINYYLFQTVIILTDNTSGFIGRITAYNKFLAAFIFISLLVVTLIYSKRESLKAKKPIDNLG</sequence>
<protein>
    <recommendedName>
        <fullName evidence="4">DUF4293 domain-containing protein</fullName>
    </recommendedName>
</protein>
<organism evidence="2 3">
    <name type="scientific">Mangrovivirga cuniculi</name>
    <dbReference type="NCBI Taxonomy" id="2715131"/>
    <lineage>
        <taxon>Bacteria</taxon>
        <taxon>Pseudomonadati</taxon>
        <taxon>Bacteroidota</taxon>
        <taxon>Cytophagia</taxon>
        <taxon>Cytophagales</taxon>
        <taxon>Mangrovivirgaceae</taxon>
        <taxon>Mangrovivirga</taxon>
    </lineage>
</organism>
<evidence type="ECO:0000256" key="1">
    <source>
        <dbReference type="SAM" id="Phobius"/>
    </source>
</evidence>
<evidence type="ECO:0000313" key="2">
    <source>
        <dbReference type="EMBL" id="QCK16647.1"/>
    </source>
</evidence>
<reference evidence="2 3" key="1">
    <citation type="submission" date="2018-04" db="EMBL/GenBank/DDBJ databases">
        <title>Complete genome uncultured novel isolate.</title>
        <authorList>
            <person name="Merlino G."/>
        </authorList>
    </citation>
    <scope>NUCLEOTIDE SEQUENCE [LARGE SCALE GENOMIC DNA]</scope>
    <source>
        <strain evidence="3">R1DC9</strain>
    </source>
</reference>
<gene>
    <name evidence="2" type="ORF">DCC35_18880</name>
</gene>
<evidence type="ECO:0000313" key="3">
    <source>
        <dbReference type="Proteomes" id="UP000298616"/>
    </source>
</evidence>
<proteinExistence type="predicted"/>
<feature type="transmembrane region" description="Helical" evidence="1">
    <location>
        <begin position="100"/>
        <end position="123"/>
    </location>
</feature>
<keyword evidence="1" id="KW-0812">Transmembrane</keyword>
<dbReference type="KEGG" id="fpf:DCC35_18880"/>
<keyword evidence="1" id="KW-0472">Membrane</keyword>
<dbReference type="Proteomes" id="UP000298616">
    <property type="component" value="Chromosome"/>
</dbReference>
<dbReference type="AlphaFoldDB" id="A0A4D7JPT4"/>
<keyword evidence="3" id="KW-1185">Reference proteome</keyword>
<keyword evidence="1" id="KW-1133">Transmembrane helix</keyword>
<dbReference type="RefSeq" id="WP_137092238.1">
    <property type="nucleotide sequence ID" value="NZ_CP028923.1"/>
</dbReference>
<feature type="transmembrane region" description="Helical" evidence="1">
    <location>
        <begin position="165"/>
        <end position="185"/>
    </location>
</feature>
<accession>A0A4D7JPT4</accession>